<accession>A0A0K2TA24</accession>
<dbReference type="EMBL" id="HACA01005573">
    <property type="protein sequence ID" value="CDW22934.1"/>
    <property type="molecule type" value="Transcribed_RNA"/>
</dbReference>
<keyword evidence="1" id="KW-0732">Signal</keyword>
<proteinExistence type="predicted"/>
<dbReference type="AlphaFoldDB" id="A0A0K2TA24"/>
<organism evidence="2">
    <name type="scientific">Lepeophtheirus salmonis</name>
    <name type="common">Salmon louse</name>
    <name type="synonym">Caligus salmonis</name>
    <dbReference type="NCBI Taxonomy" id="72036"/>
    <lineage>
        <taxon>Eukaryota</taxon>
        <taxon>Metazoa</taxon>
        <taxon>Ecdysozoa</taxon>
        <taxon>Arthropoda</taxon>
        <taxon>Crustacea</taxon>
        <taxon>Multicrustacea</taxon>
        <taxon>Hexanauplia</taxon>
        <taxon>Copepoda</taxon>
        <taxon>Siphonostomatoida</taxon>
        <taxon>Caligidae</taxon>
        <taxon>Lepeophtheirus</taxon>
    </lineage>
</organism>
<feature type="signal peptide" evidence="1">
    <location>
        <begin position="1"/>
        <end position="30"/>
    </location>
</feature>
<dbReference type="KEGG" id="lsm:121117956"/>
<sequence>MNVKFIHYSVCLYFLFCTSIGGAFHSFTDADPSEFYEEGDKVCRDVEETREDIEYDTTIYCYPDHNNTVKVCPDSEPVKACHTMYQKKCDISFRPRMKKVRVRICPGEKDSVNLSTEESGGYRNNVVIDVRPNGSIASKTSPCIGGKRKICVTKYETECSTIRRMKKMIEDHPRCQIEHLNKCDENHRCSRVPSMKCRIEKRQVTKVKPETSCRRVPRNFCRKVNCAKEAEKKCYYRVQMVNEILPEEKCNYRPQRVCHELDHKKEAEEAEEYKNKFNSTRPGVENTPNGCTITPVQKCERRQSNPRTVVKKMKKKICSTKAELEKQHKLNKIFRKQP</sequence>
<dbReference type="RefSeq" id="XP_040568430.1">
    <property type="nucleotide sequence ID" value="XM_040712496.2"/>
</dbReference>
<evidence type="ECO:0000313" key="2">
    <source>
        <dbReference type="EMBL" id="CDW22934.1"/>
    </source>
</evidence>
<protein>
    <submittedName>
        <fullName evidence="2">Uncharacterized protein</fullName>
    </submittedName>
</protein>
<feature type="chain" id="PRO_5005487623" evidence="1">
    <location>
        <begin position="31"/>
        <end position="338"/>
    </location>
</feature>
<dbReference type="GeneID" id="121117956"/>
<reference evidence="2" key="1">
    <citation type="submission" date="2014-05" db="EMBL/GenBank/DDBJ databases">
        <authorList>
            <person name="Chronopoulou M."/>
        </authorList>
    </citation>
    <scope>NUCLEOTIDE SEQUENCE</scope>
    <source>
        <tissue evidence="2">Whole organism</tissue>
    </source>
</reference>
<evidence type="ECO:0000256" key="1">
    <source>
        <dbReference type="SAM" id="SignalP"/>
    </source>
</evidence>
<dbReference type="OrthoDB" id="10358426at2759"/>
<name>A0A0K2TA24_LEPSM</name>